<name>A0ABW4TCZ4_9ACTN</name>
<evidence type="ECO:0000313" key="2">
    <source>
        <dbReference type="EMBL" id="MFD1939902.1"/>
    </source>
</evidence>
<dbReference type="Pfam" id="PF11575">
    <property type="entry name" value="FhuF_C"/>
    <property type="match status" value="1"/>
</dbReference>
<dbReference type="RefSeq" id="WP_379582609.1">
    <property type="nucleotide sequence ID" value="NZ_JBHUFV010000098.1"/>
</dbReference>
<feature type="domain" description="Ferric siderophore reductase C-terminal" evidence="1">
    <location>
        <begin position="213"/>
        <end position="233"/>
    </location>
</feature>
<evidence type="ECO:0000259" key="1">
    <source>
        <dbReference type="Pfam" id="PF11575"/>
    </source>
</evidence>
<comment type="caution">
    <text evidence="2">The sequence shown here is derived from an EMBL/GenBank/DDBJ whole genome shotgun (WGS) entry which is preliminary data.</text>
</comment>
<organism evidence="2 3">
    <name type="scientific">Nonomuraea mangrovi</name>
    <dbReference type="NCBI Taxonomy" id="2316207"/>
    <lineage>
        <taxon>Bacteria</taxon>
        <taxon>Bacillati</taxon>
        <taxon>Actinomycetota</taxon>
        <taxon>Actinomycetes</taxon>
        <taxon>Streptosporangiales</taxon>
        <taxon>Streptosporangiaceae</taxon>
        <taxon>Nonomuraea</taxon>
    </lineage>
</organism>
<reference evidence="3" key="1">
    <citation type="journal article" date="2019" name="Int. J. Syst. Evol. Microbiol.">
        <title>The Global Catalogue of Microorganisms (GCM) 10K type strain sequencing project: providing services to taxonomists for standard genome sequencing and annotation.</title>
        <authorList>
            <consortium name="The Broad Institute Genomics Platform"/>
            <consortium name="The Broad Institute Genome Sequencing Center for Infectious Disease"/>
            <person name="Wu L."/>
            <person name="Ma J."/>
        </authorList>
    </citation>
    <scope>NUCLEOTIDE SEQUENCE [LARGE SCALE GENOMIC DNA]</scope>
    <source>
        <strain evidence="3">ICMP 6774ER</strain>
    </source>
</reference>
<protein>
    <submittedName>
        <fullName evidence="2">(2Fe-2S)-binding protein</fullName>
    </submittedName>
</protein>
<dbReference type="InterPro" id="IPR024726">
    <property type="entry name" value="FhuF_C"/>
</dbReference>
<evidence type="ECO:0000313" key="3">
    <source>
        <dbReference type="Proteomes" id="UP001597368"/>
    </source>
</evidence>
<dbReference type="Proteomes" id="UP001597368">
    <property type="component" value="Unassembled WGS sequence"/>
</dbReference>
<proteinExistence type="predicted"/>
<sequence>MPYRLPVPPAVIAGAVADVSTIGGFFEMGVGPIGPGWRPLADLPVRHRIDDAAVRLGTGETRVAASLLFQGLAARLWSPVVGVAVAHGLLVDVDPSQVHWYPTPSGPLPLRAQRLTGRRVVGTSLAEPLYRAVVPGLLEPLAQAVQEIVKIAPGLLWGNAASALAGAVQTLTRGRPELAGRAIALGRELLALGVLRGSGELVEPAPDRPFFVRRSCCLYYRVPGGGMCGDCVLLDQITRREQWALTMRRGGGS</sequence>
<dbReference type="EMBL" id="JBHUFV010000098">
    <property type="protein sequence ID" value="MFD1939902.1"/>
    <property type="molecule type" value="Genomic_DNA"/>
</dbReference>
<accession>A0ABW4TCZ4</accession>
<keyword evidence="3" id="KW-1185">Reference proteome</keyword>
<gene>
    <name evidence="2" type="ORF">ACFSKW_51445</name>
</gene>